<protein>
    <recommendedName>
        <fullName evidence="5">Phage-related protein</fullName>
    </recommendedName>
</protein>
<dbReference type="RefSeq" id="WP_268115287.1">
    <property type="nucleotide sequence ID" value="NZ_CP113524.1"/>
</dbReference>
<feature type="region of interest" description="Disordered" evidence="2">
    <location>
        <begin position="115"/>
        <end position="134"/>
    </location>
</feature>
<organism evidence="3 4">
    <name type="scientific">Lacrimispora xylanolytica</name>
    <dbReference type="NCBI Taxonomy" id="29375"/>
    <lineage>
        <taxon>Bacteria</taxon>
        <taxon>Bacillati</taxon>
        <taxon>Bacillota</taxon>
        <taxon>Clostridia</taxon>
        <taxon>Lachnospirales</taxon>
        <taxon>Lachnospiraceae</taxon>
        <taxon>Lacrimispora</taxon>
    </lineage>
</organism>
<dbReference type="InterPro" id="IPR016024">
    <property type="entry name" value="ARM-type_fold"/>
</dbReference>
<feature type="compositionally biased region" description="Basic and acidic residues" evidence="2">
    <location>
        <begin position="1188"/>
        <end position="1202"/>
    </location>
</feature>
<name>A0ABY7ABH9_9FIRM</name>
<gene>
    <name evidence="3" type="ORF">OW255_00555</name>
</gene>
<feature type="region of interest" description="Disordered" evidence="2">
    <location>
        <begin position="1188"/>
        <end position="1221"/>
    </location>
</feature>
<evidence type="ECO:0000313" key="3">
    <source>
        <dbReference type="EMBL" id="WAJ24054.1"/>
    </source>
</evidence>
<dbReference type="Gene3D" id="1.10.287.700">
    <property type="entry name" value="Helix hairpin bin"/>
    <property type="match status" value="1"/>
</dbReference>
<dbReference type="EMBL" id="CP113524">
    <property type="protein sequence ID" value="WAJ24054.1"/>
    <property type="molecule type" value="Genomic_DNA"/>
</dbReference>
<evidence type="ECO:0000256" key="1">
    <source>
        <dbReference type="SAM" id="Coils"/>
    </source>
</evidence>
<keyword evidence="4" id="KW-1185">Reference proteome</keyword>
<evidence type="ECO:0008006" key="5">
    <source>
        <dbReference type="Google" id="ProtNLM"/>
    </source>
</evidence>
<sequence>MSDSVGKIGLDLEVQSDIGRQISEAAQKIGTGLKGSLEKATVGVNTDKMFQDMDSQVKGTMQNVTSTIEAALDKCFERAEAGIDNLGERLNAAIEKALSRFTNVKATPGAIEDADLSGKNVSPAKPRGPPVKMPSVKLDATTDVLQRQADQTEAVINNLGKQIDVQEAKLSGLKEAYERTFNESKKLKIQEQIVKTEGSIINLQGKVENLGAQWDAINGKIDEMASKSANAAKVTAATTRASQGQNGRSFKGVNVKVPQVNMAPKISGLQNTANSINNANAQTTGAVNKINQTVSRIGTGGALNGLNFLKRGFTDLFRILKGGVTGAASKLTSTLGNLFRTAGNGGMKLMKAAGQVVFFGRALRKSGNDASGAQNGMQKMLKTLLIYRLIIPMVVSAIRSIGKHLFDSMRANDQFNNSLKLVRSNLNVAFTPILQAIMPALNMLMAALARVTGYVAAFVSLLFGKTLAGSVAATKSLVKAKSAMGAYGSSAKKAAKDAQGVSTGIDELNILKSDTGGDDGGGGAGAPEITTPDIDSSQMDAIGTVAEKVKGVLSQLFKPLKDSWDLEGKNVVDAAKYAFTNVISLAKSIGSSFLEVWTNGTGEQFCTNILRLVAQIYYIVGDIAGAFKKAWDENGRGTNLIQSIFDQLNSWLALILTIGESFRTVWNNGTGESVIAHILEIFTNINNTITNIRDNFRTAWELDGTGTAVIQNIMDLLDGLLGSIDRITQSLSEWSKNLDFAPLMKSFERITAAVKPLGEKLGAGLEWLFKNVLEPLGKWAIEQAIPAVFDTISGALDFLNNVLDALQPLGEWLWNNLLKPLASWTGGTIVDIIKGITDVFKGLSNIFKEIANGTDWGTIGQMLMEGLVNGLSSFVDWAWGKIKEIFSGIITVVKDIFGIHSPSTVFAEIGGFLVQGFLGGFTDMWNTVSGVISTLVGLIINLFSGFVDGIIQLVSTLWDTCLKPFISWFMDTMLPVIKNALSGLITAFGVWWSGIKETLSYVVDALKGLIDFIVGIFTGDWERAWNGIKEFFSGIWNAMKTLAETLMTAIKIVIDTILTAIRSTWEAIWNGIKTFITDLWDNIKNKANDSFSAIRDKLSEIWDSVKSTIEEKWNAIKDWFGEIWQKIKDVFKLDEMTQVGKDVMNSLWRGMQEIWNSITDWLGGIAKTVSEAFNNVIDGAKNLVKEAKEDAKEKKEKKEKGDSSSPGSSTGYVSSGPGVKGHATGGFPGSGSLFIANENGNPEMVGSWGGKAAVANNMQITEGITNAVQYGMRSAIAPLAASMSAIVSSGTPQLSLVGSSARNTGMEDQVQNMANQAMSMQTESMSDHYLSIMVDLLRKIIDLIEAMDLTVNIDIREIKTKLVDLEKRSGFTMKKT</sequence>
<proteinExistence type="predicted"/>
<dbReference type="Gene3D" id="1.20.120.20">
    <property type="entry name" value="Apolipoprotein"/>
    <property type="match status" value="1"/>
</dbReference>
<reference evidence="3" key="1">
    <citation type="submission" date="2022-11" db="EMBL/GenBank/DDBJ databases">
        <title>Lacrimispora xylanolytica sy1, complete genome.</title>
        <authorList>
            <person name="Choi S."/>
        </authorList>
    </citation>
    <scope>NUCLEOTIDE SEQUENCE</scope>
    <source>
        <strain evidence="3">Sy1</strain>
    </source>
</reference>
<evidence type="ECO:0000313" key="4">
    <source>
        <dbReference type="Proteomes" id="UP001163115"/>
    </source>
</evidence>
<evidence type="ECO:0000256" key="2">
    <source>
        <dbReference type="SAM" id="MobiDB-lite"/>
    </source>
</evidence>
<dbReference type="SUPFAM" id="SSF48371">
    <property type="entry name" value="ARM repeat"/>
    <property type="match status" value="1"/>
</dbReference>
<keyword evidence="1" id="KW-0175">Coiled coil</keyword>
<dbReference type="Proteomes" id="UP001163115">
    <property type="component" value="Chromosome"/>
</dbReference>
<accession>A0ABY7ABH9</accession>
<feature type="coiled-coil region" evidence="1">
    <location>
        <begin position="149"/>
        <end position="176"/>
    </location>
</feature>